<feature type="compositionally biased region" description="Pro residues" evidence="1">
    <location>
        <begin position="1"/>
        <end position="15"/>
    </location>
</feature>
<feature type="transmembrane region" description="Helical" evidence="2">
    <location>
        <begin position="165"/>
        <end position="182"/>
    </location>
</feature>
<keyword evidence="2" id="KW-0812">Transmembrane</keyword>
<keyword evidence="2" id="KW-0472">Membrane</keyword>
<feature type="transmembrane region" description="Helical" evidence="2">
    <location>
        <begin position="142"/>
        <end position="160"/>
    </location>
</feature>
<accession>A0A4Q7V8F6</accession>
<keyword evidence="4" id="KW-1185">Reference proteome</keyword>
<gene>
    <name evidence="3" type="ORF">EV383_6090</name>
</gene>
<feature type="transmembrane region" description="Helical" evidence="2">
    <location>
        <begin position="118"/>
        <end position="136"/>
    </location>
</feature>
<feature type="region of interest" description="Disordered" evidence="1">
    <location>
        <begin position="1"/>
        <end position="62"/>
    </location>
</feature>
<evidence type="ECO:0000313" key="4">
    <source>
        <dbReference type="Proteomes" id="UP000291591"/>
    </source>
</evidence>
<evidence type="ECO:0000256" key="2">
    <source>
        <dbReference type="SAM" id="Phobius"/>
    </source>
</evidence>
<feature type="compositionally biased region" description="Basic and acidic residues" evidence="1">
    <location>
        <begin position="16"/>
        <end position="29"/>
    </location>
</feature>
<feature type="transmembrane region" description="Helical" evidence="2">
    <location>
        <begin position="71"/>
        <end position="88"/>
    </location>
</feature>
<proteinExistence type="predicted"/>
<dbReference type="AlphaFoldDB" id="A0A4Q7V8F6"/>
<keyword evidence="2" id="KW-1133">Transmembrane helix</keyword>
<feature type="compositionally biased region" description="Basic and acidic residues" evidence="1">
    <location>
        <begin position="264"/>
        <end position="275"/>
    </location>
</feature>
<evidence type="ECO:0000256" key="1">
    <source>
        <dbReference type="SAM" id="MobiDB-lite"/>
    </source>
</evidence>
<feature type="compositionally biased region" description="Gly residues" evidence="1">
    <location>
        <begin position="43"/>
        <end position="54"/>
    </location>
</feature>
<evidence type="ECO:0000313" key="3">
    <source>
        <dbReference type="EMBL" id="RZT89133.1"/>
    </source>
</evidence>
<comment type="caution">
    <text evidence="3">The sequence shown here is derived from an EMBL/GenBank/DDBJ whole genome shotgun (WGS) entry which is preliminary data.</text>
</comment>
<dbReference type="RefSeq" id="WP_130293447.1">
    <property type="nucleotide sequence ID" value="NZ_SHKL01000001.1"/>
</dbReference>
<feature type="region of interest" description="Disordered" evidence="1">
    <location>
        <begin position="259"/>
        <end position="286"/>
    </location>
</feature>
<dbReference type="EMBL" id="SHKL01000001">
    <property type="protein sequence ID" value="RZT89133.1"/>
    <property type="molecule type" value="Genomic_DNA"/>
</dbReference>
<reference evidence="3 4" key="1">
    <citation type="submission" date="2019-02" db="EMBL/GenBank/DDBJ databases">
        <title>Sequencing the genomes of 1000 actinobacteria strains.</title>
        <authorList>
            <person name="Klenk H.-P."/>
        </authorList>
    </citation>
    <scope>NUCLEOTIDE SEQUENCE [LARGE SCALE GENOMIC DNA]</scope>
    <source>
        <strain evidence="3 4">DSM 45779</strain>
    </source>
</reference>
<dbReference type="OrthoDB" id="3579684at2"/>
<sequence>MEPTPEPTPNLPAVPPERRPVVDPWDTGRRRAAGPEPEPEPGGPGRQPGAGPPKGDGPDWRTRLRPRNLKLAVGLGLVAAALLLLPFLDDPSRWYVPVGIGFGTLVLLYLLRLDRLLFGWAPHVAGVVLVGALVWATSGNPWSWGLAVGAGVVLAGLLLLPRWKVLAVGVAVLVISGVGYQFRSAEITEQQAQVDAQAGNEMRMVLGVDRPQLALVSLDSGVAGNNPRRVCRLVDDAALAQLMQVTAAPSCEQAVAVLHSRAGSGRETEPDRSTDPEVEPGGSVTVDGCATVWGTSAPSMGRVVLTRTNAPTPTYQIAAFQPC</sequence>
<organism evidence="3 4">
    <name type="scientific">Pseudonocardia sediminis</name>
    <dbReference type="NCBI Taxonomy" id="1397368"/>
    <lineage>
        <taxon>Bacteria</taxon>
        <taxon>Bacillati</taxon>
        <taxon>Actinomycetota</taxon>
        <taxon>Actinomycetes</taxon>
        <taxon>Pseudonocardiales</taxon>
        <taxon>Pseudonocardiaceae</taxon>
        <taxon>Pseudonocardia</taxon>
    </lineage>
</organism>
<protein>
    <submittedName>
        <fullName evidence="3">Uncharacterized protein</fullName>
    </submittedName>
</protein>
<dbReference type="Proteomes" id="UP000291591">
    <property type="component" value="Unassembled WGS sequence"/>
</dbReference>
<name>A0A4Q7V8F6_PSEST</name>
<feature type="transmembrane region" description="Helical" evidence="2">
    <location>
        <begin position="94"/>
        <end position="111"/>
    </location>
</feature>